<evidence type="ECO:0000256" key="4">
    <source>
        <dbReference type="ARBA" id="ARBA00022989"/>
    </source>
</evidence>
<keyword evidence="9" id="KW-1185">Reference proteome</keyword>
<dbReference type="Proteomes" id="UP000637695">
    <property type="component" value="Unassembled WGS sequence"/>
</dbReference>
<sequence length="139" mass="15630">MRRADIWRRARRFACIGVLNTGVDWGVFFALAHGLRWPLWICQASAYAAGVANSYVWNRRFTFAAGRFRPSEPLRFVSVNVCSLALSAAGLAWLTHEKWPWYAAKAAVTVLTLAVNFAGSQWWVFRPAPSAGTPRRGWS</sequence>
<keyword evidence="5 6" id="KW-0472">Membrane</keyword>
<dbReference type="AlphaFoldDB" id="A0A917NLA3"/>
<name>A0A917NLA3_9BACL</name>
<organism evidence="8 9">
    <name type="scientific">Alicyclobacillus cellulosilyticus</name>
    <dbReference type="NCBI Taxonomy" id="1003997"/>
    <lineage>
        <taxon>Bacteria</taxon>
        <taxon>Bacillati</taxon>
        <taxon>Bacillota</taxon>
        <taxon>Bacilli</taxon>
        <taxon>Bacillales</taxon>
        <taxon>Alicyclobacillaceae</taxon>
        <taxon>Alicyclobacillus</taxon>
    </lineage>
</organism>
<dbReference type="PANTHER" id="PTHR38459">
    <property type="entry name" value="PROPHAGE BACTOPRENOL-LINKED GLUCOSE TRANSLOCASE HOMOLOG"/>
    <property type="match status" value="1"/>
</dbReference>
<dbReference type="GO" id="GO:0000271">
    <property type="term" value="P:polysaccharide biosynthetic process"/>
    <property type="evidence" value="ECO:0007669"/>
    <property type="project" value="InterPro"/>
</dbReference>
<accession>A0A917NLA3</accession>
<reference evidence="8" key="1">
    <citation type="journal article" date="2014" name="Int. J. Syst. Evol. Microbiol.">
        <title>Complete genome sequence of Corynebacterium casei LMG S-19264T (=DSM 44701T), isolated from a smear-ripened cheese.</title>
        <authorList>
            <consortium name="US DOE Joint Genome Institute (JGI-PGF)"/>
            <person name="Walter F."/>
            <person name="Albersmeier A."/>
            <person name="Kalinowski J."/>
            <person name="Ruckert C."/>
        </authorList>
    </citation>
    <scope>NUCLEOTIDE SEQUENCE</scope>
    <source>
        <strain evidence="8">JCM 18487</strain>
    </source>
</reference>
<dbReference type="PANTHER" id="PTHR38459:SF1">
    <property type="entry name" value="PROPHAGE BACTOPRENOL-LINKED GLUCOSE TRANSLOCASE HOMOLOG"/>
    <property type="match status" value="1"/>
</dbReference>
<evidence type="ECO:0000259" key="7">
    <source>
        <dbReference type="Pfam" id="PF04138"/>
    </source>
</evidence>
<feature type="transmembrane region" description="Helical" evidence="6">
    <location>
        <begin position="101"/>
        <end position="125"/>
    </location>
</feature>
<feature type="domain" description="GtrA/DPMS transmembrane" evidence="7">
    <location>
        <begin position="12"/>
        <end position="125"/>
    </location>
</feature>
<feature type="transmembrane region" description="Helical" evidence="6">
    <location>
        <begin position="37"/>
        <end position="56"/>
    </location>
</feature>
<dbReference type="GO" id="GO:0005886">
    <property type="term" value="C:plasma membrane"/>
    <property type="evidence" value="ECO:0007669"/>
    <property type="project" value="TreeGrafter"/>
</dbReference>
<proteinExistence type="inferred from homology"/>
<comment type="subcellular location">
    <subcellularLocation>
        <location evidence="1">Membrane</location>
        <topology evidence="1">Multi-pass membrane protein</topology>
    </subcellularLocation>
</comment>
<dbReference type="InterPro" id="IPR051401">
    <property type="entry name" value="GtrA_CellWall_Glycosyl"/>
</dbReference>
<reference evidence="8" key="2">
    <citation type="submission" date="2020-09" db="EMBL/GenBank/DDBJ databases">
        <authorList>
            <person name="Sun Q."/>
            <person name="Ohkuma M."/>
        </authorList>
    </citation>
    <scope>NUCLEOTIDE SEQUENCE</scope>
    <source>
        <strain evidence="8">JCM 18487</strain>
    </source>
</reference>
<dbReference type="RefSeq" id="WP_188882629.1">
    <property type="nucleotide sequence ID" value="NZ_BMOY01000030.1"/>
</dbReference>
<evidence type="ECO:0000256" key="3">
    <source>
        <dbReference type="ARBA" id="ARBA00022692"/>
    </source>
</evidence>
<gene>
    <name evidence="8" type="primary">yngA</name>
    <name evidence="8" type="ORF">GCM10010885_18580</name>
</gene>
<comment type="caution">
    <text evidence="8">The sequence shown here is derived from an EMBL/GenBank/DDBJ whole genome shotgun (WGS) entry which is preliminary data.</text>
</comment>
<evidence type="ECO:0000313" key="8">
    <source>
        <dbReference type="EMBL" id="GGJ09756.1"/>
    </source>
</evidence>
<evidence type="ECO:0000256" key="6">
    <source>
        <dbReference type="SAM" id="Phobius"/>
    </source>
</evidence>
<dbReference type="Pfam" id="PF04138">
    <property type="entry name" value="GtrA_DPMS_TM"/>
    <property type="match status" value="1"/>
</dbReference>
<keyword evidence="3 6" id="KW-0812">Transmembrane</keyword>
<dbReference type="EMBL" id="BMOY01000030">
    <property type="protein sequence ID" value="GGJ09756.1"/>
    <property type="molecule type" value="Genomic_DNA"/>
</dbReference>
<keyword evidence="4 6" id="KW-1133">Transmembrane helix</keyword>
<feature type="transmembrane region" description="Helical" evidence="6">
    <location>
        <begin position="76"/>
        <end position="95"/>
    </location>
</feature>
<evidence type="ECO:0000256" key="1">
    <source>
        <dbReference type="ARBA" id="ARBA00004141"/>
    </source>
</evidence>
<comment type="similarity">
    <text evidence="2">Belongs to the GtrA family.</text>
</comment>
<dbReference type="InterPro" id="IPR007267">
    <property type="entry name" value="GtrA_DPMS_TM"/>
</dbReference>
<evidence type="ECO:0000256" key="2">
    <source>
        <dbReference type="ARBA" id="ARBA00009399"/>
    </source>
</evidence>
<evidence type="ECO:0000313" key="9">
    <source>
        <dbReference type="Proteomes" id="UP000637695"/>
    </source>
</evidence>
<evidence type="ECO:0000256" key="5">
    <source>
        <dbReference type="ARBA" id="ARBA00023136"/>
    </source>
</evidence>
<feature type="transmembrane region" description="Helical" evidence="6">
    <location>
        <begin position="12"/>
        <end position="31"/>
    </location>
</feature>
<protein>
    <submittedName>
        <fullName evidence="8">Membrane protein YngA</fullName>
    </submittedName>
</protein>